<keyword evidence="5 6" id="KW-0472">Membrane</keyword>
<dbReference type="EMBL" id="JACNJN010000222">
    <property type="protein sequence ID" value="MBC8337038.1"/>
    <property type="molecule type" value="Genomic_DNA"/>
</dbReference>
<feature type="transmembrane region" description="Helical" evidence="6">
    <location>
        <begin position="34"/>
        <end position="54"/>
    </location>
</feature>
<evidence type="ECO:0000256" key="5">
    <source>
        <dbReference type="ARBA" id="ARBA00023136"/>
    </source>
</evidence>
<feature type="domain" description="EamA" evidence="7">
    <location>
        <begin position="6"/>
        <end position="137"/>
    </location>
</feature>
<dbReference type="GO" id="GO:0016020">
    <property type="term" value="C:membrane"/>
    <property type="evidence" value="ECO:0007669"/>
    <property type="project" value="UniProtKB-SubCell"/>
</dbReference>
<proteinExistence type="inferred from homology"/>
<feature type="transmembrane region" description="Helical" evidence="6">
    <location>
        <begin position="7"/>
        <end position="28"/>
    </location>
</feature>
<feature type="transmembrane region" description="Helical" evidence="6">
    <location>
        <begin position="92"/>
        <end position="115"/>
    </location>
</feature>
<dbReference type="InterPro" id="IPR000620">
    <property type="entry name" value="EamA_dom"/>
</dbReference>
<evidence type="ECO:0000256" key="6">
    <source>
        <dbReference type="SAM" id="Phobius"/>
    </source>
</evidence>
<dbReference type="Pfam" id="PF00892">
    <property type="entry name" value="EamA"/>
    <property type="match status" value="2"/>
</dbReference>
<feature type="domain" description="EamA" evidence="7">
    <location>
        <begin position="147"/>
        <end position="278"/>
    </location>
</feature>
<gene>
    <name evidence="8" type="ORF">H8E29_17415</name>
</gene>
<organism evidence="8 9">
    <name type="scientific">Candidatus Desulfolinea nitratireducens</name>
    <dbReference type="NCBI Taxonomy" id="2841698"/>
    <lineage>
        <taxon>Bacteria</taxon>
        <taxon>Bacillati</taxon>
        <taxon>Chloroflexota</taxon>
        <taxon>Anaerolineae</taxon>
        <taxon>Anaerolineales</taxon>
        <taxon>Anaerolineales incertae sedis</taxon>
        <taxon>Candidatus Desulfolinea</taxon>
    </lineage>
</organism>
<comment type="similarity">
    <text evidence="2">Belongs to the EamA transporter family.</text>
</comment>
<feature type="transmembrane region" description="Helical" evidence="6">
    <location>
        <begin position="122"/>
        <end position="138"/>
    </location>
</feature>
<dbReference type="InterPro" id="IPR037185">
    <property type="entry name" value="EmrE-like"/>
</dbReference>
<evidence type="ECO:0000256" key="2">
    <source>
        <dbReference type="ARBA" id="ARBA00007362"/>
    </source>
</evidence>
<keyword evidence="3 6" id="KW-0812">Transmembrane</keyword>
<feature type="transmembrane region" description="Helical" evidence="6">
    <location>
        <begin position="262"/>
        <end position="279"/>
    </location>
</feature>
<evidence type="ECO:0000256" key="1">
    <source>
        <dbReference type="ARBA" id="ARBA00004141"/>
    </source>
</evidence>
<feature type="transmembrane region" description="Helical" evidence="6">
    <location>
        <begin position="205"/>
        <end position="226"/>
    </location>
</feature>
<dbReference type="InterPro" id="IPR050638">
    <property type="entry name" value="AA-Vitamin_Transporters"/>
</dbReference>
<evidence type="ECO:0000256" key="4">
    <source>
        <dbReference type="ARBA" id="ARBA00022989"/>
    </source>
</evidence>
<feature type="transmembrane region" description="Helical" evidence="6">
    <location>
        <begin position="144"/>
        <end position="166"/>
    </location>
</feature>
<dbReference type="PANTHER" id="PTHR32322:SF2">
    <property type="entry name" value="EAMA DOMAIN-CONTAINING PROTEIN"/>
    <property type="match status" value="1"/>
</dbReference>
<dbReference type="Gene3D" id="1.10.3730.20">
    <property type="match status" value="1"/>
</dbReference>
<dbReference type="SUPFAM" id="SSF103481">
    <property type="entry name" value="Multidrug resistance efflux transporter EmrE"/>
    <property type="match status" value="2"/>
</dbReference>
<protein>
    <submittedName>
        <fullName evidence="8">DMT family transporter</fullName>
    </submittedName>
</protein>
<feature type="transmembrane region" description="Helical" evidence="6">
    <location>
        <begin position="178"/>
        <end position="199"/>
    </location>
</feature>
<dbReference type="PANTHER" id="PTHR32322">
    <property type="entry name" value="INNER MEMBRANE TRANSPORTER"/>
    <property type="match status" value="1"/>
</dbReference>
<feature type="transmembrane region" description="Helical" evidence="6">
    <location>
        <begin position="238"/>
        <end position="256"/>
    </location>
</feature>
<evidence type="ECO:0000259" key="7">
    <source>
        <dbReference type="Pfam" id="PF00892"/>
    </source>
</evidence>
<comment type="caution">
    <text evidence="8">The sequence shown here is derived from an EMBL/GenBank/DDBJ whole genome shotgun (WGS) entry which is preliminary data.</text>
</comment>
<sequence length="284" mass="30026">MQKIQGAILIIISSIAFGTMAVLAPLAYQAGTTPITLLFLRFLIAGLIMLIWMLVARIPFPKGKTLLLLILIGSIWYVLQTLAYFTALSMTAAGLVGLLLYLYPAIVALIGAIAYRERLSKAKLGALGLALMGTAFTLKPDGDGLSLGIILALTAAILYAGYIVIIDKLMAGVDPRSATTVIMLSTGFSIGGIVALQGFQGPDEILGWIPILATVLCSIIALGAFFAGMKKVGSTNAAILSTTEPFIIVGLAAWWLGERLEISQLFGGLLILLAVLFLARQDLN</sequence>
<evidence type="ECO:0000256" key="3">
    <source>
        <dbReference type="ARBA" id="ARBA00022692"/>
    </source>
</evidence>
<evidence type="ECO:0000313" key="8">
    <source>
        <dbReference type="EMBL" id="MBC8337038.1"/>
    </source>
</evidence>
<feature type="transmembrane region" description="Helical" evidence="6">
    <location>
        <begin position="66"/>
        <end position="86"/>
    </location>
</feature>
<comment type="subcellular location">
    <subcellularLocation>
        <location evidence="1">Membrane</location>
        <topology evidence="1">Multi-pass membrane protein</topology>
    </subcellularLocation>
</comment>
<name>A0A8J6NPW0_9CHLR</name>
<reference evidence="8 9" key="1">
    <citation type="submission" date="2020-08" db="EMBL/GenBank/DDBJ databases">
        <title>Bridging the membrane lipid divide: bacteria of the FCB group superphylum have the potential to synthesize archaeal ether lipids.</title>
        <authorList>
            <person name="Villanueva L."/>
            <person name="Von Meijenfeldt F.A.B."/>
            <person name="Westbye A.B."/>
            <person name="Yadav S."/>
            <person name="Hopmans E.C."/>
            <person name="Dutilh B.E."/>
            <person name="Sinninghe Damste J.S."/>
        </authorList>
    </citation>
    <scope>NUCLEOTIDE SEQUENCE [LARGE SCALE GENOMIC DNA]</scope>
    <source>
        <strain evidence="8">NIOZ-UU36</strain>
    </source>
</reference>
<evidence type="ECO:0000313" key="9">
    <source>
        <dbReference type="Proteomes" id="UP000614469"/>
    </source>
</evidence>
<keyword evidence="4 6" id="KW-1133">Transmembrane helix</keyword>
<dbReference type="Proteomes" id="UP000614469">
    <property type="component" value="Unassembled WGS sequence"/>
</dbReference>
<accession>A0A8J6NPW0</accession>
<dbReference type="AlphaFoldDB" id="A0A8J6NPW0"/>